<gene>
    <name evidence="2" type="ORF">DWY14_16595</name>
</gene>
<reference evidence="2 3" key="1">
    <citation type="submission" date="2018-08" db="EMBL/GenBank/DDBJ databases">
        <title>A genome reference for cultivated species of the human gut microbiota.</title>
        <authorList>
            <person name="Zou Y."/>
            <person name="Xue W."/>
            <person name="Luo G."/>
        </authorList>
    </citation>
    <scope>NUCLEOTIDE SEQUENCE [LARGE SCALE GENOMIC DNA]</scope>
    <source>
        <strain evidence="2 3">AF24-16AC</strain>
    </source>
</reference>
<feature type="transmembrane region" description="Helical" evidence="1">
    <location>
        <begin position="129"/>
        <end position="153"/>
    </location>
</feature>
<evidence type="ECO:0000313" key="3">
    <source>
        <dbReference type="Proteomes" id="UP000285750"/>
    </source>
</evidence>
<dbReference type="AlphaFoldDB" id="A0A412H1C8"/>
<feature type="transmembrane region" description="Helical" evidence="1">
    <location>
        <begin position="103"/>
        <end position="123"/>
    </location>
</feature>
<dbReference type="RefSeq" id="WP_118432472.1">
    <property type="nucleotide sequence ID" value="NZ_JAQCWP010000062.1"/>
</dbReference>
<feature type="transmembrane region" description="Helical" evidence="1">
    <location>
        <begin position="7"/>
        <end position="27"/>
    </location>
</feature>
<organism evidence="2 3">
    <name type="scientific">Phocaeicola plebeius</name>
    <dbReference type="NCBI Taxonomy" id="310297"/>
    <lineage>
        <taxon>Bacteria</taxon>
        <taxon>Pseudomonadati</taxon>
        <taxon>Bacteroidota</taxon>
        <taxon>Bacteroidia</taxon>
        <taxon>Bacteroidales</taxon>
        <taxon>Bacteroidaceae</taxon>
        <taxon>Phocaeicola</taxon>
    </lineage>
</organism>
<accession>A0A412H1C8</accession>
<evidence type="ECO:0000313" key="2">
    <source>
        <dbReference type="EMBL" id="RGS02034.1"/>
    </source>
</evidence>
<sequence length="168" mass="18870">MKKINGISLLHGIAILSGIGIVGIFAWCDESINEGGRGITPTLLFVVYVLLLLACNAEIIASDENFKRVFDRTKKVYDIAKNNASVEGINLYNFEHDKKCKTVIFVMFGFLLVTLWLAIHFMLIRSLILALLISIGLSYMIITLVLVAWNLAAIRELNKTRMKLESKH</sequence>
<proteinExistence type="predicted"/>
<feature type="transmembrane region" description="Helical" evidence="1">
    <location>
        <begin position="39"/>
        <end position="61"/>
    </location>
</feature>
<comment type="caution">
    <text evidence="2">The sequence shown here is derived from an EMBL/GenBank/DDBJ whole genome shotgun (WGS) entry which is preliminary data.</text>
</comment>
<protein>
    <submittedName>
        <fullName evidence="2">Uncharacterized protein</fullName>
    </submittedName>
</protein>
<keyword evidence="1" id="KW-1133">Transmembrane helix</keyword>
<name>A0A412H1C8_9BACT</name>
<evidence type="ECO:0000256" key="1">
    <source>
        <dbReference type="SAM" id="Phobius"/>
    </source>
</evidence>
<dbReference type="Proteomes" id="UP000285750">
    <property type="component" value="Unassembled WGS sequence"/>
</dbReference>
<keyword evidence="1" id="KW-0472">Membrane</keyword>
<keyword evidence="1" id="KW-0812">Transmembrane</keyword>
<dbReference type="EMBL" id="QRUY01000060">
    <property type="protein sequence ID" value="RGS02034.1"/>
    <property type="molecule type" value="Genomic_DNA"/>
</dbReference>